<dbReference type="RefSeq" id="WP_076482587.1">
    <property type="nucleotide sequence ID" value="NZ_FTNT01000013.1"/>
</dbReference>
<accession>A0A1N7HA69</accession>
<dbReference type="Gene3D" id="3.30.530.20">
    <property type="match status" value="1"/>
</dbReference>
<dbReference type="AlphaFoldDB" id="A0A1N7HA69"/>
<dbReference type="STRING" id="1344003.SAMN05445060_3802"/>
<gene>
    <name evidence="1" type="ORF">SAMN05445060_3802</name>
</gene>
<reference evidence="1 2" key="1">
    <citation type="submission" date="2017-01" db="EMBL/GenBank/DDBJ databases">
        <authorList>
            <person name="Mah S.A."/>
            <person name="Swanson W.J."/>
            <person name="Moy G.W."/>
            <person name="Vacquier V.D."/>
        </authorList>
    </citation>
    <scope>NUCLEOTIDE SEQUENCE [LARGE SCALE GENOMIC DNA]</scope>
    <source>
        <strain evidence="1 2">CPCC 203464</strain>
    </source>
</reference>
<dbReference type="InterPro" id="IPR023393">
    <property type="entry name" value="START-like_dom_sf"/>
</dbReference>
<organism evidence="1 2">
    <name type="scientific">Williamsia sterculiae</name>
    <dbReference type="NCBI Taxonomy" id="1344003"/>
    <lineage>
        <taxon>Bacteria</taxon>
        <taxon>Bacillati</taxon>
        <taxon>Actinomycetota</taxon>
        <taxon>Actinomycetes</taxon>
        <taxon>Mycobacteriales</taxon>
        <taxon>Nocardiaceae</taxon>
        <taxon>Williamsia</taxon>
    </lineage>
</organism>
<name>A0A1N7HA69_9NOCA</name>
<dbReference type="OrthoDB" id="4560923at2"/>
<dbReference type="Pfam" id="PF10604">
    <property type="entry name" value="Polyketide_cyc2"/>
    <property type="match status" value="1"/>
</dbReference>
<dbReference type="SUPFAM" id="SSF55961">
    <property type="entry name" value="Bet v1-like"/>
    <property type="match status" value="1"/>
</dbReference>
<dbReference type="InterPro" id="IPR019587">
    <property type="entry name" value="Polyketide_cyclase/dehydratase"/>
</dbReference>
<proteinExistence type="predicted"/>
<dbReference type="EMBL" id="FTNT01000013">
    <property type="protein sequence ID" value="SIS21661.1"/>
    <property type="molecule type" value="Genomic_DNA"/>
</dbReference>
<sequence>MVDIQRTFTVKAPQATVVSYLRDFAHAEQWDPGTQSCSQIGGGDITVGTCWRNVSKLFGITTELTYRLVRDDPDHLVFEGTNKSATSVDDISIREAGNETSSITYHAKITFNSKAAPLINPIATAGFTYIGKKVEEDMRSTLENL</sequence>
<keyword evidence="2" id="KW-1185">Reference proteome</keyword>
<evidence type="ECO:0000313" key="2">
    <source>
        <dbReference type="Proteomes" id="UP000186218"/>
    </source>
</evidence>
<dbReference type="Proteomes" id="UP000186218">
    <property type="component" value="Unassembled WGS sequence"/>
</dbReference>
<evidence type="ECO:0000313" key="1">
    <source>
        <dbReference type="EMBL" id="SIS21661.1"/>
    </source>
</evidence>
<protein>
    <submittedName>
        <fullName evidence="1">Carbon monoxide dehydrogenase subunit G</fullName>
    </submittedName>
</protein>